<evidence type="ECO:0000259" key="2">
    <source>
        <dbReference type="Pfam" id="PF20167"/>
    </source>
</evidence>
<feature type="region of interest" description="Disordered" evidence="1">
    <location>
        <begin position="1"/>
        <end position="22"/>
    </location>
</feature>
<feature type="domain" description="Putative plant transposon protein" evidence="2">
    <location>
        <begin position="114"/>
        <end position="210"/>
    </location>
</feature>
<dbReference type="Proteomes" id="UP000289738">
    <property type="component" value="Chromosome B02"/>
</dbReference>
<reference evidence="3 4" key="1">
    <citation type="submission" date="2019-01" db="EMBL/GenBank/DDBJ databases">
        <title>Sequencing of cultivated peanut Arachis hypogaea provides insights into genome evolution and oil improvement.</title>
        <authorList>
            <person name="Chen X."/>
        </authorList>
    </citation>
    <scope>NUCLEOTIDE SEQUENCE [LARGE SCALE GENOMIC DNA]</scope>
    <source>
        <strain evidence="4">cv. Fuhuasheng</strain>
        <tissue evidence="3">Leaves</tissue>
    </source>
</reference>
<sequence>MCKQPEDNSTKEKDRDHKEPEISQQELLKLYAPFPQLLNGKQQLPQLKEKLEEPKPLEAEYSEEQVWCSKQTKLHASLGSFEHKTFITVLQTKFGVTPWCHQNAYKEPPIVRANWERGAGNKPKFIKRTDLTPEAKGWFELVRRSILPAVNNSEVNLERATMLHCILKGGEIKVHEIIAQGIRKMAEKSDLRGTLGYPSTIYRICKKARVVFEDEDPVWIKEGIPITVRRMNAVALPLPQRKQRKRTAPPVVKGQVLEGQAPQTLDMHQLQEAIDGLSRQYLESQGAQKELQLQMMGQQDEWQRQMMEQQLSQGQQWGEAFNRMEQRQNEQIEQAELLDEQRAFAEGVYMSQTGHQINTQARLGYLVGQLPILHPGIAKYDKMKDELARKERQRVEESHESVRKALEDWK</sequence>
<protein>
    <recommendedName>
        <fullName evidence="2">Putative plant transposon protein domain-containing protein</fullName>
    </recommendedName>
</protein>
<dbReference type="EMBL" id="SDMP01000012">
    <property type="protein sequence ID" value="RYR25461.1"/>
    <property type="molecule type" value="Genomic_DNA"/>
</dbReference>
<dbReference type="Pfam" id="PF20167">
    <property type="entry name" value="Transposase_32"/>
    <property type="match status" value="1"/>
</dbReference>
<keyword evidence="4" id="KW-1185">Reference proteome</keyword>
<dbReference type="AlphaFoldDB" id="A0A445AG96"/>
<evidence type="ECO:0000256" key="1">
    <source>
        <dbReference type="SAM" id="MobiDB-lite"/>
    </source>
</evidence>
<proteinExistence type="predicted"/>
<organism evidence="3 4">
    <name type="scientific">Arachis hypogaea</name>
    <name type="common">Peanut</name>
    <dbReference type="NCBI Taxonomy" id="3818"/>
    <lineage>
        <taxon>Eukaryota</taxon>
        <taxon>Viridiplantae</taxon>
        <taxon>Streptophyta</taxon>
        <taxon>Embryophyta</taxon>
        <taxon>Tracheophyta</taxon>
        <taxon>Spermatophyta</taxon>
        <taxon>Magnoliopsida</taxon>
        <taxon>eudicotyledons</taxon>
        <taxon>Gunneridae</taxon>
        <taxon>Pentapetalae</taxon>
        <taxon>rosids</taxon>
        <taxon>fabids</taxon>
        <taxon>Fabales</taxon>
        <taxon>Fabaceae</taxon>
        <taxon>Papilionoideae</taxon>
        <taxon>50 kb inversion clade</taxon>
        <taxon>dalbergioids sensu lato</taxon>
        <taxon>Dalbergieae</taxon>
        <taxon>Pterocarpus clade</taxon>
        <taxon>Arachis</taxon>
    </lineage>
</organism>
<feature type="compositionally biased region" description="Basic and acidic residues" evidence="1">
    <location>
        <begin position="1"/>
        <end position="21"/>
    </location>
</feature>
<comment type="caution">
    <text evidence="3">The sequence shown here is derived from an EMBL/GenBank/DDBJ whole genome shotgun (WGS) entry which is preliminary data.</text>
</comment>
<evidence type="ECO:0000313" key="4">
    <source>
        <dbReference type="Proteomes" id="UP000289738"/>
    </source>
</evidence>
<accession>A0A445AG96</accession>
<feature type="region of interest" description="Disordered" evidence="1">
    <location>
        <begin position="391"/>
        <end position="410"/>
    </location>
</feature>
<gene>
    <name evidence="3" type="ORF">Ahy_B02g059233</name>
</gene>
<name>A0A445AG96_ARAHY</name>
<evidence type="ECO:0000313" key="3">
    <source>
        <dbReference type="EMBL" id="RYR25461.1"/>
    </source>
</evidence>
<dbReference type="InterPro" id="IPR046796">
    <property type="entry name" value="Transposase_32_dom"/>
</dbReference>